<dbReference type="InterPro" id="IPR011990">
    <property type="entry name" value="TPR-like_helical_dom_sf"/>
</dbReference>
<comment type="caution">
    <text evidence="3">The sequence shown here is derived from an EMBL/GenBank/DDBJ whole genome shotgun (WGS) entry which is preliminary data.</text>
</comment>
<proteinExistence type="predicted"/>
<dbReference type="SUPFAM" id="SSF47413">
    <property type="entry name" value="lambda repressor-like DNA-binding domains"/>
    <property type="match status" value="1"/>
</dbReference>
<keyword evidence="1" id="KW-0802">TPR repeat</keyword>
<name>A0A8J3ICR2_9CHLR</name>
<dbReference type="SUPFAM" id="SSF48452">
    <property type="entry name" value="TPR-like"/>
    <property type="match status" value="2"/>
</dbReference>
<dbReference type="InterPro" id="IPR010982">
    <property type="entry name" value="Lambda_DNA-bd_dom_sf"/>
</dbReference>
<accession>A0A8J3ICR2</accession>
<feature type="repeat" description="TPR" evidence="1">
    <location>
        <begin position="548"/>
        <end position="581"/>
    </location>
</feature>
<dbReference type="SUPFAM" id="SSF52540">
    <property type="entry name" value="P-loop containing nucleoside triphosphate hydrolases"/>
    <property type="match status" value="1"/>
</dbReference>
<dbReference type="PROSITE" id="PS50005">
    <property type="entry name" value="TPR"/>
    <property type="match status" value="2"/>
</dbReference>
<dbReference type="PANTHER" id="PTHR47691">
    <property type="entry name" value="REGULATOR-RELATED"/>
    <property type="match status" value="1"/>
</dbReference>
<dbReference type="SMART" id="SM00382">
    <property type="entry name" value="AAA"/>
    <property type="match status" value="1"/>
</dbReference>
<dbReference type="Pfam" id="PF13424">
    <property type="entry name" value="TPR_12"/>
    <property type="match status" value="3"/>
</dbReference>
<evidence type="ECO:0000313" key="3">
    <source>
        <dbReference type="EMBL" id="GHO50805.1"/>
    </source>
</evidence>
<evidence type="ECO:0000313" key="4">
    <source>
        <dbReference type="Proteomes" id="UP000612362"/>
    </source>
</evidence>
<evidence type="ECO:0000259" key="2">
    <source>
        <dbReference type="PROSITE" id="PS50943"/>
    </source>
</evidence>
<dbReference type="Pfam" id="PF01381">
    <property type="entry name" value="HTH_3"/>
    <property type="match status" value="1"/>
</dbReference>
<reference evidence="3" key="1">
    <citation type="submission" date="2020-10" db="EMBL/GenBank/DDBJ databases">
        <title>Taxonomic study of unclassified bacteria belonging to the class Ktedonobacteria.</title>
        <authorList>
            <person name="Yabe S."/>
            <person name="Wang C.M."/>
            <person name="Zheng Y."/>
            <person name="Sakai Y."/>
            <person name="Cavaletti L."/>
            <person name="Monciardini P."/>
            <person name="Donadio S."/>
        </authorList>
    </citation>
    <scope>NUCLEOTIDE SEQUENCE</scope>
    <source>
        <strain evidence="3">SOSP1-1</strain>
    </source>
</reference>
<dbReference type="Gene3D" id="3.40.50.300">
    <property type="entry name" value="P-loop containing nucleotide triphosphate hydrolases"/>
    <property type="match status" value="1"/>
</dbReference>
<dbReference type="InterPro" id="IPR003593">
    <property type="entry name" value="AAA+_ATPase"/>
</dbReference>
<dbReference type="PANTHER" id="PTHR47691:SF3">
    <property type="entry name" value="HTH-TYPE TRANSCRIPTIONAL REGULATOR RV0890C-RELATED"/>
    <property type="match status" value="1"/>
</dbReference>
<feature type="domain" description="HTH cro/C1-type" evidence="2">
    <location>
        <begin position="15"/>
        <end position="69"/>
    </location>
</feature>
<organism evidence="3 4">
    <name type="scientific">Ktedonospora formicarum</name>
    <dbReference type="NCBI Taxonomy" id="2778364"/>
    <lineage>
        <taxon>Bacteria</taxon>
        <taxon>Bacillati</taxon>
        <taxon>Chloroflexota</taxon>
        <taxon>Ktedonobacteria</taxon>
        <taxon>Ktedonobacterales</taxon>
        <taxon>Ktedonobacteraceae</taxon>
        <taxon>Ktedonospora</taxon>
    </lineage>
</organism>
<protein>
    <recommendedName>
        <fullName evidence="2">HTH cro/C1-type domain-containing protein</fullName>
    </recommendedName>
</protein>
<dbReference type="Pfam" id="PF00931">
    <property type="entry name" value="NB-ARC"/>
    <property type="match status" value="1"/>
</dbReference>
<dbReference type="PROSITE" id="PS50943">
    <property type="entry name" value="HTH_CROC1"/>
    <property type="match status" value="1"/>
</dbReference>
<evidence type="ECO:0000256" key="1">
    <source>
        <dbReference type="PROSITE-ProRule" id="PRU00339"/>
    </source>
</evidence>
<dbReference type="PRINTS" id="PR00364">
    <property type="entry name" value="DISEASERSIST"/>
</dbReference>
<dbReference type="Gene3D" id="1.10.8.430">
    <property type="entry name" value="Helical domain of apoptotic protease-activating factors"/>
    <property type="match status" value="1"/>
</dbReference>
<dbReference type="GO" id="GO:0003677">
    <property type="term" value="F:DNA binding"/>
    <property type="evidence" value="ECO:0007669"/>
    <property type="project" value="InterPro"/>
</dbReference>
<dbReference type="Gene3D" id="1.25.40.10">
    <property type="entry name" value="Tetratricopeptide repeat domain"/>
    <property type="match status" value="1"/>
</dbReference>
<dbReference type="InterPro" id="IPR027417">
    <property type="entry name" value="P-loop_NTPase"/>
</dbReference>
<dbReference type="SMART" id="SM00530">
    <property type="entry name" value="HTH_XRE"/>
    <property type="match status" value="1"/>
</dbReference>
<dbReference type="RefSeq" id="WP_220199759.1">
    <property type="nucleotide sequence ID" value="NZ_BNJF01000009.1"/>
</dbReference>
<dbReference type="InterPro" id="IPR002182">
    <property type="entry name" value="NB-ARC"/>
</dbReference>
<dbReference type="Proteomes" id="UP000612362">
    <property type="component" value="Unassembled WGS sequence"/>
</dbReference>
<gene>
    <name evidence="3" type="ORF">KSX_89680</name>
</gene>
<dbReference type="AlphaFoldDB" id="A0A8J3ICR2"/>
<feature type="repeat" description="TPR" evidence="1">
    <location>
        <begin position="669"/>
        <end position="702"/>
    </location>
</feature>
<dbReference type="CDD" id="cd00093">
    <property type="entry name" value="HTH_XRE"/>
    <property type="match status" value="1"/>
</dbReference>
<dbReference type="InterPro" id="IPR019734">
    <property type="entry name" value="TPR_rpt"/>
</dbReference>
<dbReference type="GO" id="GO:0043531">
    <property type="term" value="F:ADP binding"/>
    <property type="evidence" value="ECO:0007669"/>
    <property type="project" value="InterPro"/>
</dbReference>
<dbReference type="EMBL" id="BNJF01000009">
    <property type="protein sequence ID" value="GHO50805.1"/>
    <property type="molecule type" value="Genomic_DNA"/>
</dbReference>
<dbReference type="InterPro" id="IPR001387">
    <property type="entry name" value="Cro/C1-type_HTH"/>
</dbReference>
<keyword evidence="4" id="KW-1185">Reference proteome</keyword>
<sequence>MEHRGKMEPQPRLKLTEARRARALSQQDVAERLGTTHVNVSRWERGITTPSPYFCRKLCRLFGKTSQELELVRASFPVTDANESPPEDHVVRADHVPTMPSTFPTREPDVQAAIDPVIPAASGAQLVGREEVLARIRNMVCTGHQGEMIALHGLPGIGKTSLAQALAHVHTIRARFCDGILWAALGPHPDMTGLLNRWGELLGLSATQLSSLDGNDARARALHNVIGTRSLLLIIDDVWRVEDVLALKVGGPHCAYVMTTRFPEIATSVSVDGVIHVDELGEQESMVLLQVLAPQVIEREPEKANELIQAVGGLPLALTLIGNYVRKQAESGQPRRITEALQRLESAKERLHLSVSTDADKAQAQPNRHSHQSLQSVIAMTDQQFDEPTRAAFYTLSILPSKPESFSEEVALAVTSCQVEVLDTLVDSGILESHGTNRYTLHQTIRDYAYDRLLVTSGADAAYHTLVTYVVSLLESQSNSYDILEQERAVIAIALKQADALNMQSELVRAVIAFVPYCQVRGYYAQAEQYLLRAEQVATRLNNQSVLTTIYLSMGQILQQQGKFNQAEAIFQQGIALARQFHDLEQVSAFLRDLGSIAWKVGNYAQAEAYLEEGLDIARKCNDKKLMGSLLKELGPVSSLRGKYSQAEAYFQEGLQIVLQLEDYEQTAVTLLMNLGVTAGQQGNHSKAAQYFREGLELARQIGHSQRISALLANLGASEMELGHYVQAEIYFQEGLTVARRIGHREWISILLLNLGQTAVVQRQLQLAENYLNEALTLARQIGRTQVIAKALYEYGNVQLEQQCLAKAQLAFGEMISIVPTEDQELNILARYGLARVAAIQGRMSEAYRLGTQCEQELEAMGHGSAVEVTLWLQSVMK</sequence>
<dbReference type="SMART" id="SM00028">
    <property type="entry name" value="TPR"/>
    <property type="match status" value="7"/>
</dbReference>
<dbReference type="Gene3D" id="1.10.260.40">
    <property type="entry name" value="lambda repressor-like DNA-binding domains"/>
    <property type="match status" value="1"/>
</dbReference>
<dbReference type="InterPro" id="IPR042197">
    <property type="entry name" value="Apaf_helical"/>
</dbReference>